<evidence type="ECO:0000256" key="8">
    <source>
        <dbReference type="ARBA" id="ARBA00022840"/>
    </source>
</evidence>
<dbReference type="PROSITE" id="PS50893">
    <property type="entry name" value="ABC_TRANSPORTER_2"/>
    <property type="match status" value="2"/>
</dbReference>
<dbReference type="InterPro" id="IPR036640">
    <property type="entry name" value="ABC1_TM_sf"/>
</dbReference>
<keyword evidence="10 14" id="KW-1133">Transmembrane helix</keyword>
<dbReference type="GO" id="GO:0097254">
    <property type="term" value="P:renal tubular secretion"/>
    <property type="evidence" value="ECO:0007669"/>
    <property type="project" value="UniProtKB-ARBA"/>
</dbReference>
<feature type="transmembrane region" description="Helical" evidence="14">
    <location>
        <begin position="684"/>
        <end position="706"/>
    </location>
</feature>
<dbReference type="CDD" id="cd18578">
    <property type="entry name" value="ABC_6TM_Pgp_ABCB1_D2_like"/>
    <property type="match status" value="1"/>
</dbReference>
<feature type="domain" description="ABC transporter" evidence="15">
    <location>
        <begin position="381"/>
        <end position="617"/>
    </location>
</feature>
<evidence type="ECO:0000256" key="6">
    <source>
        <dbReference type="ARBA" id="ARBA00022737"/>
    </source>
</evidence>
<evidence type="ECO:0000313" key="17">
    <source>
        <dbReference type="EMBL" id="KAL3285402.1"/>
    </source>
</evidence>
<keyword evidence="5 14" id="KW-0812">Transmembrane</keyword>
<dbReference type="EMBL" id="JABFTP020000165">
    <property type="protein sequence ID" value="KAL3285402.1"/>
    <property type="molecule type" value="Genomic_DNA"/>
</dbReference>
<dbReference type="PANTHER" id="PTHR43394:SF27">
    <property type="entry name" value="ATP-DEPENDENT TRANSLOCASE ABCB1-LIKE"/>
    <property type="match status" value="1"/>
</dbReference>
<feature type="transmembrane region" description="Helical" evidence="14">
    <location>
        <begin position="281"/>
        <end position="303"/>
    </location>
</feature>
<dbReference type="GO" id="GO:0005524">
    <property type="term" value="F:ATP binding"/>
    <property type="evidence" value="ECO:0007669"/>
    <property type="project" value="UniProtKB-KW"/>
</dbReference>
<keyword evidence="8" id="KW-0067">ATP-binding</keyword>
<evidence type="ECO:0000256" key="4">
    <source>
        <dbReference type="ARBA" id="ARBA00022448"/>
    </source>
</evidence>
<feature type="domain" description="ABC transmembrane type-1" evidence="16">
    <location>
        <begin position="165"/>
        <end position="346"/>
    </location>
</feature>
<keyword evidence="11 14" id="KW-0472">Membrane</keyword>
<reference evidence="17 18" key="1">
    <citation type="journal article" date="2021" name="BMC Biol.">
        <title>Horizontally acquired antibacterial genes associated with adaptive radiation of ladybird beetles.</title>
        <authorList>
            <person name="Li H.S."/>
            <person name="Tang X.F."/>
            <person name="Huang Y.H."/>
            <person name="Xu Z.Y."/>
            <person name="Chen M.L."/>
            <person name="Du X.Y."/>
            <person name="Qiu B.Y."/>
            <person name="Chen P.T."/>
            <person name="Zhang W."/>
            <person name="Slipinski A."/>
            <person name="Escalona H.E."/>
            <person name="Waterhouse R.M."/>
            <person name="Zwick A."/>
            <person name="Pang H."/>
        </authorList>
    </citation>
    <scope>NUCLEOTIDE SEQUENCE [LARGE SCALE GENOMIC DNA]</scope>
    <source>
        <strain evidence="17">SYSU2018</strain>
    </source>
</reference>
<dbReference type="FunFam" id="3.40.50.300:FF:000479">
    <property type="entry name" value="Multidrug resistance protein 1A"/>
    <property type="match status" value="1"/>
</dbReference>
<gene>
    <name evidence="17" type="ORF">HHI36_019506</name>
</gene>
<feature type="transmembrane region" description="Helical" evidence="14">
    <location>
        <begin position="918"/>
        <end position="939"/>
    </location>
</feature>
<organism evidence="17 18">
    <name type="scientific">Cryptolaemus montrouzieri</name>
    <dbReference type="NCBI Taxonomy" id="559131"/>
    <lineage>
        <taxon>Eukaryota</taxon>
        <taxon>Metazoa</taxon>
        <taxon>Ecdysozoa</taxon>
        <taxon>Arthropoda</taxon>
        <taxon>Hexapoda</taxon>
        <taxon>Insecta</taxon>
        <taxon>Pterygota</taxon>
        <taxon>Neoptera</taxon>
        <taxon>Endopterygota</taxon>
        <taxon>Coleoptera</taxon>
        <taxon>Polyphaga</taxon>
        <taxon>Cucujiformia</taxon>
        <taxon>Coccinelloidea</taxon>
        <taxon>Coccinellidae</taxon>
        <taxon>Scymninae</taxon>
        <taxon>Scymnini</taxon>
        <taxon>Cryptolaemus</taxon>
    </lineage>
</organism>
<feature type="transmembrane region" description="Helical" evidence="14">
    <location>
        <begin position="129"/>
        <end position="151"/>
    </location>
</feature>
<dbReference type="GO" id="GO:0008559">
    <property type="term" value="F:ABC-type xenobiotic transporter activity"/>
    <property type="evidence" value="ECO:0007669"/>
    <property type="project" value="UniProtKB-EC"/>
</dbReference>
<protein>
    <recommendedName>
        <fullName evidence="3">ABC-type xenobiotic transporter</fullName>
        <ecNumber evidence="3">7.6.2.2</ecNumber>
    </recommendedName>
</protein>
<feature type="transmembrane region" description="Helical" evidence="14">
    <location>
        <begin position="67"/>
        <end position="91"/>
    </location>
</feature>
<dbReference type="Pfam" id="PF00005">
    <property type="entry name" value="ABC_tran"/>
    <property type="match status" value="2"/>
</dbReference>
<evidence type="ECO:0000256" key="14">
    <source>
        <dbReference type="SAM" id="Phobius"/>
    </source>
</evidence>
<dbReference type="EC" id="7.6.2.2" evidence="3"/>
<feature type="transmembrane region" description="Helical" evidence="14">
    <location>
        <begin position="831"/>
        <end position="848"/>
    </location>
</feature>
<dbReference type="Proteomes" id="UP001516400">
    <property type="component" value="Unassembled WGS sequence"/>
</dbReference>
<feature type="transmembrane region" description="Helical" evidence="14">
    <location>
        <begin position="171"/>
        <end position="190"/>
    </location>
</feature>
<evidence type="ECO:0000256" key="9">
    <source>
        <dbReference type="ARBA" id="ARBA00022967"/>
    </source>
</evidence>
<feature type="transmembrane region" description="Helical" evidence="14">
    <location>
        <begin position="807"/>
        <end position="825"/>
    </location>
</feature>
<comment type="similarity">
    <text evidence="2">Belongs to the ABC transporter superfamily. ABCB family. Multidrug resistance exporter (TC 3.A.1.201) subfamily.</text>
</comment>
<dbReference type="FunFam" id="3.40.50.300:FF:000205">
    <property type="entry name" value="ABC transporter B family member 4"/>
    <property type="match status" value="1"/>
</dbReference>
<evidence type="ECO:0000256" key="1">
    <source>
        <dbReference type="ARBA" id="ARBA00004141"/>
    </source>
</evidence>
<keyword evidence="12" id="KW-0325">Glycoprotein</keyword>
<dbReference type="PANTHER" id="PTHR43394">
    <property type="entry name" value="ATP-DEPENDENT PERMEASE MDL1, MITOCHONDRIAL"/>
    <property type="match status" value="1"/>
</dbReference>
<keyword evidence="6" id="KW-0677">Repeat</keyword>
<dbReference type="InterPro" id="IPR027417">
    <property type="entry name" value="P-loop_NTPase"/>
</dbReference>
<dbReference type="SUPFAM" id="SSF90123">
    <property type="entry name" value="ABC transporter transmembrane region"/>
    <property type="match status" value="2"/>
</dbReference>
<evidence type="ECO:0000256" key="10">
    <source>
        <dbReference type="ARBA" id="ARBA00022989"/>
    </source>
</evidence>
<sequence length="1231" mass="137415">MIDMKSRNRRIYDYRQNENNEQDTKIQLLESTDQLKNSIQEKSEIEIGKELSIPYWKLFRYATCLDWIYIITGVICSITSGGCVPFFFILFGKATDDIISYVVAIDNVNLTDSAIITLQEKLNSDVLSFSIQGLCLAAISFSFLYIATMLFSYSTLQQKYRKDGEGMGDKIGTLLNVKTMFFLGVGWSFLLGWKLTLVALMSLPVILVAIVFDIWMSSENIKQEMELYSRSGSIAEEVISSIRTVVAFNGQKREYERYSTHLKTATKNNIRNGLSSAITSAIYWFLVYASCAPSLWYGVKFMIEERHLPAEDITYTPGVVVMIFFNTVFASWNFVAARPFVQICADACGAAGKIFEVLDSKPAINISLKRGLKLNSVKGEIVFQNIHFRYPSRPDVKVLNGVTFTIRPGETVAFVGNSGSGKSTCVQLVQRFYDPNSGEIFVDGRKIKDLNLEWFRSKIGVVEQEPALFATTIAENIRYGKSSATRQEIEEAAKKAKIHKFIKTLPNSYDSFIGEGGTQLSGGQKQRIAIARALIREPSILLLDEATSALDTTSEAEVQAALNSVTKQCTTIIVAHRLSTIKNADRIFVLHEGRIVEEGIYQELISKKGVFYDLVKFQSAWDENTSVLDAGIEHIKGNSDKEVVRSESYMGIDEFNRIQGNVEKKTGRIQMFSDILKMNKPERIYIVIAFLSSIMVGSGLPIMAILLGDTIGILYKEDAVELREESKLFCIGFVALGVVIGLSYLIQVYSFKVVGENLTFRVRSLMFSTMLKQEIGWFDSEENGIGALCSKLSDEAAFIQDASGIPLCNMMSSLSTMSIAIIVAFYFQWKIALAMVTIFPFVALSIYYDNKVQLGDADFKQRKLQKSVTIAVEAMGNIRTVVSLGCEKILLSQYNEELSQYIASAKNKSHSRSIMTSFAKSLSFIVYIIVIFCGCKLMIDENIFYGSMFKISQITIACSWAIGTTIAFVPNCRNGFLAASRMFALLNRSPEIQNIPNASKDNWENGNIQFSAIHFSYPTRPKLPVLKGLDLSVLSGKTVALVGSSGSGKSTVLQLLQRFYNSSSGHIFVDDSNIVTMDLDFIREQFGIVSQEPNLFNRTIAENIAYGSNERHISMNEIVEAAKRANIHNFVASLPHGYETRVGLKGLQLSVLLLDEATSALDNEAEKIVQAALDEAKEGRTCITIAHRLSTIQDADVICVIDKGTVVEMGTHQELLEKRGHYWSFYNLQNK</sequence>
<dbReference type="CDD" id="cd18577">
    <property type="entry name" value="ABC_6TM_Pgp_ABCB1_D1_like"/>
    <property type="match status" value="1"/>
</dbReference>
<keyword evidence="18" id="KW-1185">Reference proteome</keyword>
<evidence type="ECO:0000256" key="11">
    <source>
        <dbReference type="ARBA" id="ARBA00023136"/>
    </source>
</evidence>
<evidence type="ECO:0000256" key="7">
    <source>
        <dbReference type="ARBA" id="ARBA00022741"/>
    </source>
</evidence>
<dbReference type="Gene3D" id="1.20.1560.10">
    <property type="entry name" value="ABC transporter type 1, transmembrane domain"/>
    <property type="match status" value="2"/>
</dbReference>
<evidence type="ECO:0000259" key="16">
    <source>
        <dbReference type="PROSITE" id="PS50929"/>
    </source>
</evidence>
<feature type="transmembrane region" description="Helical" evidence="14">
    <location>
        <begin position="196"/>
        <end position="215"/>
    </location>
</feature>
<dbReference type="AlphaFoldDB" id="A0ABD2P3V6"/>
<evidence type="ECO:0000256" key="5">
    <source>
        <dbReference type="ARBA" id="ARBA00022692"/>
    </source>
</evidence>
<evidence type="ECO:0000256" key="2">
    <source>
        <dbReference type="ARBA" id="ARBA00007577"/>
    </source>
</evidence>
<comment type="caution">
    <text evidence="17">The sequence shown here is derived from an EMBL/GenBank/DDBJ whole genome shotgun (WGS) entry which is preliminary data.</text>
</comment>
<evidence type="ECO:0000256" key="12">
    <source>
        <dbReference type="ARBA" id="ARBA00023180"/>
    </source>
</evidence>
<dbReference type="CDD" id="cd03249">
    <property type="entry name" value="ABC_MTABC3_MDL1_MDL2"/>
    <property type="match status" value="1"/>
</dbReference>
<feature type="transmembrane region" description="Helical" evidence="14">
    <location>
        <begin position="315"/>
        <end position="335"/>
    </location>
</feature>
<dbReference type="InterPro" id="IPR003439">
    <property type="entry name" value="ABC_transporter-like_ATP-bd"/>
</dbReference>
<proteinExistence type="inferred from homology"/>
<evidence type="ECO:0000256" key="13">
    <source>
        <dbReference type="ARBA" id="ARBA00034018"/>
    </source>
</evidence>
<comment type="subcellular location">
    <subcellularLocation>
        <location evidence="1">Membrane</location>
        <topology evidence="1">Multi-pass membrane protein</topology>
    </subcellularLocation>
</comment>
<evidence type="ECO:0000313" key="18">
    <source>
        <dbReference type="Proteomes" id="UP001516400"/>
    </source>
</evidence>
<feature type="domain" description="ABC transmembrane type-1" evidence="16">
    <location>
        <begin position="687"/>
        <end position="974"/>
    </location>
</feature>
<comment type="catalytic activity">
    <reaction evidence="13">
        <text>ATP + H2O + xenobioticSide 1 = ADP + phosphate + xenobioticSide 2.</text>
        <dbReference type="EC" id="7.6.2.2"/>
    </reaction>
</comment>
<keyword evidence="9" id="KW-1278">Translocase</keyword>
<dbReference type="PROSITE" id="PS00211">
    <property type="entry name" value="ABC_TRANSPORTER_1"/>
    <property type="match status" value="1"/>
</dbReference>
<dbReference type="PROSITE" id="PS50929">
    <property type="entry name" value="ABC_TM1F"/>
    <property type="match status" value="2"/>
</dbReference>
<dbReference type="InterPro" id="IPR039421">
    <property type="entry name" value="Type_1_exporter"/>
</dbReference>
<dbReference type="Gene3D" id="3.40.50.300">
    <property type="entry name" value="P-loop containing nucleotide triphosphate hydrolases"/>
    <property type="match status" value="2"/>
</dbReference>
<dbReference type="SMART" id="SM00382">
    <property type="entry name" value="AAA"/>
    <property type="match status" value="2"/>
</dbReference>
<dbReference type="GO" id="GO:0017085">
    <property type="term" value="P:response to insecticide"/>
    <property type="evidence" value="ECO:0007669"/>
    <property type="project" value="UniProtKB-ARBA"/>
</dbReference>
<feature type="transmembrane region" description="Helical" evidence="14">
    <location>
        <begin position="726"/>
        <end position="746"/>
    </location>
</feature>
<evidence type="ECO:0000256" key="3">
    <source>
        <dbReference type="ARBA" id="ARBA00012191"/>
    </source>
</evidence>
<keyword evidence="7" id="KW-0547">Nucleotide-binding</keyword>
<evidence type="ECO:0000259" key="15">
    <source>
        <dbReference type="PROSITE" id="PS50893"/>
    </source>
</evidence>
<feature type="domain" description="ABC transporter" evidence="15">
    <location>
        <begin position="1008"/>
        <end position="1228"/>
    </location>
</feature>
<name>A0ABD2P3V6_9CUCU</name>
<dbReference type="InterPro" id="IPR003593">
    <property type="entry name" value="AAA+_ATPase"/>
</dbReference>
<dbReference type="GO" id="GO:0016020">
    <property type="term" value="C:membrane"/>
    <property type="evidence" value="ECO:0007669"/>
    <property type="project" value="UniProtKB-SubCell"/>
</dbReference>
<keyword evidence="4" id="KW-0813">Transport</keyword>
<dbReference type="InterPro" id="IPR017871">
    <property type="entry name" value="ABC_transporter-like_CS"/>
</dbReference>
<accession>A0ABD2P3V6</accession>
<dbReference type="InterPro" id="IPR011527">
    <property type="entry name" value="ABC1_TM_dom"/>
</dbReference>
<dbReference type="Pfam" id="PF00664">
    <property type="entry name" value="ABC_membrane"/>
    <property type="match status" value="2"/>
</dbReference>
<dbReference type="SUPFAM" id="SSF52540">
    <property type="entry name" value="P-loop containing nucleoside triphosphate hydrolases"/>
    <property type="match status" value="2"/>
</dbReference>